<name>A0ABN2Z9Z3_9ACTN</name>
<keyword evidence="2" id="KW-0547">Nucleotide-binding</keyword>
<reference evidence="5 6" key="1">
    <citation type="journal article" date="2019" name="Int. J. Syst. Evol. Microbiol.">
        <title>The Global Catalogue of Microorganisms (GCM) 10K type strain sequencing project: providing services to taxonomists for standard genome sequencing and annotation.</title>
        <authorList>
            <consortium name="The Broad Institute Genomics Platform"/>
            <consortium name="The Broad Institute Genome Sequencing Center for Infectious Disease"/>
            <person name="Wu L."/>
            <person name="Ma J."/>
        </authorList>
    </citation>
    <scope>NUCLEOTIDE SEQUENCE [LARGE SCALE GENOMIC DNA]</scope>
    <source>
        <strain evidence="5 6">JCM 16022</strain>
    </source>
</reference>
<dbReference type="InterPro" id="IPR003439">
    <property type="entry name" value="ABC_transporter-like_ATP-bd"/>
</dbReference>
<dbReference type="EMBL" id="BAAAQR010000001">
    <property type="protein sequence ID" value="GAA2138751.1"/>
    <property type="molecule type" value="Genomic_DNA"/>
</dbReference>
<dbReference type="RefSeq" id="WP_344147625.1">
    <property type="nucleotide sequence ID" value="NZ_BAAAQR010000001.1"/>
</dbReference>
<dbReference type="Proteomes" id="UP001501771">
    <property type="component" value="Unassembled WGS sequence"/>
</dbReference>
<keyword evidence="3 5" id="KW-0067">ATP-binding</keyword>
<dbReference type="PROSITE" id="PS50893">
    <property type="entry name" value="ABC_TRANSPORTER_2"/>
    <property type="match status" value="1"/>
</dbReference>
<dbReference type="SMART" id="SM00382">
    <property type="entry name" value="AAA"/>
    <property type="match status" value="1"/>
</dbReference>
<evidence type="ECO:0000256" key="1">
    <source>
        <dbReference type="ARBA" id="ARBA00022448"/>
    </source>
</evidence>
<evidence type="ECO:0000256" key="3">
    <source>
        <dbReference type="ARBA" id="ARBA00022840"/>
    </source>
</evidence>
<dbReference type="PANTHER" id="PTHR24220">
    <property type="entry name" value="IMPORT ATP-BINDING PROTEIN"/>
    <property type="match status" value="1"/>
</dbReference>
<dbReference type="PANTHER" id="PTHR24220:SF685">
    <property type="entry name" value="ABC TRANSPORTER RELATED"/>
    <property type="match status" value="1"/>
</dbReference>
<organism evidence="5 6">
    <name type="scientific">Nocardioides koreensis</name>
    <dbReference type="NCBI Taxonomy" id="433651"/>
    <lineage>
        <taxon>Bacteria</taxon>
        <taxon>Bacillati</taxon>
        <taxon>Actinomycetota</taxon>
        <taxon>Actinomycetes</taxon>
        <taxon>Propionibacteriales</taxon>
        <taxon>Nocardioidaceae</taxon>
        <taxon>Nocardioides</taxon>
    </lineage>
</organism>
<keyword evidence="1" id="KW-0813">Transport</keyword>
<evidence type="ECO:0000313" key="5">
    <source>
        <dbReference type="EMBL" id="GAA2138751.1"/>
    </source>
</evidence>
<dbReference type="SUPFAM" id="SSF52540">
    <property type="entry name" value="P-loop containing nucleoside triphosphate hydrolases"/>
    <property type="match status" value="1"/>
</dbReference>
<sequence>MGMATDPTASAGQHVVRCRGLTKTFRSGARETRALRGLDLDVAPGEWLAVMGPSGCGKSTLLHLLGGLDTADGGSVEIDGDDLARLSEARRAVLRRARVGYVFQFFNLVQDMTVAENVELPMLLVGSGRPAARRRCRELLADVGLGELERALPSQLSGGEQQRVALARALANRPGVLLADEPTGNLDTEAARQVLGLLAAQHAAGQTIIMVTHDPRVAAAADRLLVMQDGRFAEGEVLSAESLLAGPAAREA</sequence>
<evidence type="ECO:0000256" key="2">
    <source>
        <dbReference type="ARBA" id="ARBA00022741"/>
    </source>
</evidence>
<dbReference type="Pfam" id="PF00005">
    <property type="entry name" value="ABC_tran"/>
    <property type="match status" value="1"/>
</dbReference>
<dbReference type="InterPro" id="IPR017911">
    <property type="entry name" value="MacB-like_ATP-bd"/>
</dbReference>
<dbReference type="Gene3D" id="3.40.50.300">
    <property type="entry name" value="P-loop containing nucleotide triphosphate hydrolases"/>
    <property type="match status" value="1"/>
</dbReference>
<dbReference type="InterPro" id="IPR003593">
    <property type="entry name" value="AAA+_ATPase"/>
</dbReference>
<evidence type="ECO:0000259" key="4">
    <source>
        <dbReference type="PROSITE" id="PS50893"/>
    </source>
</evidence>
<comment type="caution">
    <text evidence="5">The sequence shown here is derived from an EMBL/GenBank/DDBJ whole genome shotgun (WGS) entry which is preliminary data.</text>
</comment>
<feature type="domain" description="ABC transporter" evidence="4">
    <location>
        <begin position="16"/>
        <end position="252"/>
    </location>
</feature>
<gene>
    <name evidence="5" type="ORF">GCM10009844_07010</name>
</gene>
<proteinExistence type="predicted"/>
<dbReference type="CDD" id="cd03255">
    <property type="entry name" value="ABC_MJ0796_LolCDE_FtsE"/>
    <property type="match status" value="1"/>
</dbReference>
<protein>
    <submittedName>
        <fullName evidence="5">ABC transporter ATP-binding protein</fullName>
    </submittedName>
</protein>
<accession>A0ABN2Z9Z3</accession>
<dbReference type="InterPro" id="IPR027417">
    <property type="entry name" value="P-loop_NTPase"/>
</dbReference>
<keyword evidence="6" id="KW-1185">Reference proteome</keyword>
<dbReference type="InterPro" id="IPR015854">
    <property type="entry name" value="ABC_transpr_LolD-like"/>
</dbReference>
<evidence type="ECO:0000313" key="6">
    <source>
        <dbReference type="Proteomes" id="UP001501771"/>
    </source>
</evidence>
<dbReference type="GO" id="GO:0005524">
    <property type="term" value="F:ATP binding"/>
    <property type="evidence" value="ECO:0007669"/>
    <property type="project" value="UniProtKB-KW"/>
</dbReference>
<dbReference type="InterPro" id="IPR017871">
    <property type="entry name" value="ABC_transporter-like_CS"/>
</dbReference>
<dbReference type="PROSITE" id="PS00211">
    <property type="entry name" value="ABC_TRANSPORTER_1"/>
    <property type="match status" value="1"/>
</dbReference>